<dbReference type="GO" id="GO:0005886">
    <property type="term" value="C:plasma membrane"/>
    <property type="evidence" value="ECO:0007669"/>
    <property type="project" value="UniProtKB-SubCell"/>
</dbReference>
<feature type="transmembrane region" description="Helical" evidence="7">
    <location>
        <begin position="76"/>
        <end position="100"/>
    </location>
</feature>
<feature type="transmembrane region" description="Helical" evidence="7">
    <location>
        <begin position="120"/>
        <end position="138"/>
    </location>
</feature>
<keyword evidence="5 7" id="KW-0472">Membrane</keyword>
<dbReference type="GO" id="GO:0042277">
    <property type="term" value="F:peptide binding"/>
    <property type="evidence" value="ECO:0007669"/>
    <property type="project" value="TreeGrafter"/>
</dbReference>
<dbReference type="OMA" id="CRDIFAP"/>
<keyword evidence="6" id="KW-0675">Receptor</keyword>
<sequence length="399" mass="44238">MSMETAITWGSPAQINFSLDAWGMNSAGNVSEVFQLSLYDRRIRITSTTVIFALALLGNLAVLHRTGCSKSRRRKIDLLLMNLALADLCVSILTLLSHIIWEVLEDEWLAGDLACGVFKVLQDFVLIASSSITALIALERHQVIVNPLEPPLPTNILTAISWVSAFVLSIPQAFVYKLSVQGGRDKCLSTFGHLPTWHLQMYIIFGAITVFFAPFCILCVAYARILWAIWRKEQHIGNCEASKNAEQKPRRRPPPIIATSSSIPRAKVKTLKLTLVIAILFTVCGLPYFIIEMKVAFGAITESDSKVFPVLGILALSNSAANPYVYLFFKTNNAYLRRLEKNACFACLRDYRENTFHRELCAVGIRVEHSSPSTSEADTAVHTVRLCPSSELAPCDGSV</sequence>
<evidence type="ECO:0000256" key="2">
    <source>
        <dbReference type="ARBA" id="ARBA00022475"/>
    </source>
</evidence>
<evidence type="ECO:0000256" key="5">
    <source>
        <dbReference type="ARBA" id="ARBA00023136"/>
    </source>
</evidence>
<dbReference type="PANTHER" id="PTHR24241">
    <property type="entry name" value="NEUROPEPTIDE RECEPTOR-RELATED G-PROTEIN COUPLED RECEPTOR"/>
    <property type="match status" value="1"/>
</dbReference>
<dbReference type="OrthoDB" id="5987909at2759"/>
<reference evidence="9 10" key="1">
    <citation type="journal article" date="2018" name="Nat. Ecol. Evol.">
        <title>Shark genomes provide insights into elasmobranch evolution and the origin of vertebrates.</title>
        <authorList>
            <person name="Hara Y"/>
            <person name="Yamaguchi K"/>
            <person name="Onimaru K"/>
            <person name="Kadota M"/>
            <person name="Koyanagi M"/>
            <person name="Keeley SD"/>
            <person name="Tatsumi K"/>
            <person name="Tanaka K"/>
            <person name="Motone F"/>
            <person name="Kageyama Y"/>
            <person name="Nozu R"/>
            <person name="Adachi N"/>
            <person name="Nishimura O"/>
            <person name="Nakagawa R"/>
            <person name="Tanegashima C"/>
            <person name="Kiyatake I"/>
            <person name="Matsumoto R"/>
            <person name="Murakumo K"/>
            <person name="Nishida K"/>
            <person name="Terakita A"/>
            <person name="Kuratani S"/>
            <person name="Sato K"/>
            <person name="Hyodo S Kuraku.S."/>
        </authorList>
    </citation>
    <scope>NUCLEOTIDE SEQUENCE [LARGE SCALE GENOMIC DNA]</scope>
</reference>
<dbReference type="SUPFAM" id="SSF81321">
    <property type="entry name" value="Family A G protein-coupled receptor-like"/>
    <property type="match status" value="1"/>
</dbReference>
<protein>
    <recommendedName>
        <fullName evidence="8">G-protein coupled receptors family 1 profile domain-containing protein</fullName>
    </recommendedName>
</protein>
<feature type="transmembrane region" description="Helical" evidence="7">
    <location>
        <begin position="310"/>
        <end position="329"/>
    </location>
</feature>
<dbReference type="GO" id="GO:0004930">
    <property type="term" value="F:G protein-coupled receptor activity"/>
    <property type="evidence" value="ECO:0007669"/>
    <property type="project" value="InterPro"/>
</dbReference>
<proteinExistence type="predicted"/>
<dbReference type="PANTHER" id="PTHR24241:SF83">
    <property type="entry name" value="G-PROTEIN COUPLED RECEPTOR 150-RELATED"/>
    <property type="match status" value="1"/>
</dbReference>
<evidence type="ECO:0000256" key="6">
    <source>
        <dbReference type="ARBA" id="ARBA00023170"/>
    </source>
</evidence>
<keyword evidence="2" id="KW-1003">Cell membrane</keyword>
<feature type="domain" description="G-protein coupled receptors family 1 profile" evidence="8">
    <location>
        <begin position="58"/>
        <end position="326"/>
    </location>
</feature>
<keyword evidence="10" id="KW-1185">Reference proteome</keyword>
<comment type="caution">
    <text evidence="9">The sequence shown here is derived from an EMBL/GenBank/DDBJ whole genome shotgun (WGS) entry which is preliminary data.</text>
</comment>
<evidence type="ECO:0000313" key="9">
    <source>
        <dbReference type="EMBL" id="GCB65646.1"/>
    </source>
</evidence>
<dbReference type="Proteomes" id="UP000288216">
    <property type="component" value="Unassembled WGS sequence"/>
</dbReference>
<feature type="transmembrane region" description="Helical" evidence="7">
    <location>
        <begin position="43"/>
        <end position="64"/>
    </location>
</feature>
<dbReference type="PROSITE" id="PS50262">
    <property type="entry name" value="G_PROTEIN_RECEP_F1_2"/>
    <property type="match status" value="1"/>
</dbReference>
<dbReference type="STRING" id="75743.A0A401NXQ5"/>
<feature type="transmembrane region" description="Helical" evidence="7">
    <location>
        <begin position="159"/>
        <end position="179"/>
    </location>
</feature>
<dbReference type="InterPro" id="IPR017452">
    <property type="entry name" value="GPCR_Rhodpsn_7TM"/>
</dbReference>
<evidence type="ECO:0000256" key="1">
    <source>
        <dbReference type="ARBA" id="ARBA00004651"/>
    </source>
</evidence>
<dbReference type="Pfam" id="PF00001">
    <property type="entry name" value="7tm_1"/>
    <property type="match status" value="1"/>
</dbReference>
<dbReference type="Gene3D" id="1.20.1070.10">
    <property type="entry name" value="Rhodopsin 7-helix transmembrane proteins"/>
    <property type="match status" value="1"/>
</dbReference>
<accession>A0A401NXQ5</accession>
<dbReference type="FunFam" id="1.20.1070.10:FF:000458">
    <property type="entry name" value="G protein-coupled receptor 150"/>
    <property type="match status" value="1"/>
</dbReference>
<name>A0A401NXQ5_SCYTO</name>
<evidence type="ECO:0000256" key="3">
    <source>
        <dbReference type="ARBA" id="ARBA00022692"/>
    </source>
</evidence>
<feature type="transmembrane region" description="Helical" evidence="7">
    <location>
        <begin position="270"/>
        <end position="290"/>
    </location>
</feature>
<evidence type="ECO:0000313" key="10">
    <source>
        <dbReference type="Proteomes" id="UP000288216"/>
    </source>
</evidence>
<dbReference type="InterPro" id="IPR000276">
    <property type="entry name" value="GPCR_Rhodpsn"/>
</dbReference>
<feature type="transmembrane region" description="Helical" evidence="7">
    <location>
        <begin position="199"/>
        <end position="223"/>
    </location>
</feature>
<dbReference type="GO" id="GO:0032870">
    <property type="term" value="P:cellular response to hormone stimulus"/>
    <property type="evidence" value="ECO:0007669"/>
    <property type="project" value="TreeGrafter"/>
</dbReference>
<dbReference type="AlphaFoldDB" id="A0A401NXQ5"/>
<dbReference type="EMBL" id="BFAA01002865">
    <property type="protein sequence ID" value="GCB65646.1"/>
    <property type="molecule type" value="Genomic_DNA"/>
</dbReference>
<gene>
    <name evidence="9" type="ORF">scyTo_0007763</name>
</gene>
<organism evidence="9 10">
    <name type="scientific">Scyliorhinus torazame</name>
    <name type="common">Cloudy catshark</name>
    <name type="synonym">Catulus torazame</name>
    <dbReference type="NCBI Taxonomy" id="75743"/>
    <lineage>
        <taxon>Eukaryota</taxon>
        <taxon>Metazoa</taxon>
        <taxon>Chordata</taxon>
        <taxon>Craniata</taxon>
        <taxon>Vertebrata</taxon>
        <taxon>Chondrichthyes</taxon>
        <taxon>Elasmobranchii</taxon>
        <taxon>Galeomorphii</taxon>
        <taxon>Galeoidea</taxon>
        <taxon>Carcharhiniformes</taxon>
        <taxon>Scyliorhinidae</taxon>
        <taxon>Scyliorhinus</taxon>
    </lineage>
</organism>
<evidence type="ECO:0000256" key="7">
    <source>
        <dbReference type="SAM" id="Phobius"/>
    </source>
</evidence>
<dbReference type="PRINTS" id="PR00237">
    <property type="entry name" value="GPCRRHODOPSN"/>
</dbReference>
<keyword evidence="4 7" id="KW-1133">Transmembrane helix</keyword>
<evidence type="ECO:0000259" key="8">
    <source>
        <dbReference type="PROSITE" id="PS50262"/>
    </source>
</evidence>
<evidence type="ECO:0000256" key="4">
    <source>
        <dbReference type="ARBA" id="ARBA00022989"/>
    </source>
</evidence>
<comment type="subcellular location">
    <subcellularLocation>
        <location evidence="1">Cell membrane</location>
        <topology evidence="1">Multi-pass membrane protein</topology>
    </subcellularLocation>
</comment>
<keyword evidence="3 7" id="KW-0812">Transmembrane</keyword>